<proteinExistence type="predicted"/>
<protein>
    <submittedName>
        <fullName evidence="1">Uncharacterized protein</fullName>
    </submittedName>
</protein>
<organism evidence="1">
    <name type="scientific">marine sediment metagenome</name>
    <dbReference type="NCBI Taxonomy" id="412755"/>
    <lineage>
        <taxon>unclassified sequences</taxon>
        <taxon>metagenomes</taxon>
        <taxon>ecological metagenomes</taxon>
    </lineage>
</organism>
<sequence length="33" mass="3556">AGIRPSSTIDYFVVILCPPTAGLVEPLRIDIDN</sequence>
<feature type="non-terminal residue" evidence="1">
    <location>
        <position position="1"/>
    </location>
</feature>
<evidence type="ECO:0000313" key="1">
    <source>
        <dbReference type="EMBL" id="GAI02609.1"/>
    </source>
</evidence>
<accession>X1M8D9</accession>
<gene>
    <name evidence="1" type="ORF">S06H3_20901</name>
</gene>
<dbReference type="EMBL" id="BARV01010891">
    <property type="protein sequence ID" value="GAI02609.1"/>
    <property type="molecule type" value="Genomic_DNA"/>
</dbReference>
<name>X1M8D9_9ZZZZ</name>
<comment type="caution">
    <text evidence="1">The sequence shown here is derived from an EMBL/GenBank/DDBJ whole genome shotgun (WGS) entry which is preliminary data.</text>
</comment>
<reference evidence="1" key="1">
    <citation type="journal article" date="2014" name="Front. Microbiol.">
        <title>High frequency of phylogenetically diverse reductive dehalogenase-homologous genes in deep subseafloor sedimentary metagenomes.</title>
        <authorList>
            <person name="Kawai M."/>
            <person name="Futagami T."/>
            <person name="Toyoda A."/>
            <person name="Takaki Y."/>
            <person name="Nishi S."/>
            <person name="Hori S."/>
            <person name="Arai W."/>
            <person name="Tsubouchi T."/>
            <person name="Morono Y."/>
            <person name="Uchiyama I."/>
            <person name="Ito T."/>
            <person name="Fujiyama A."/>
            <person name="Inagaki F."/>
            <person name="Takami H."/>
        </authorList>
    </citation>
    <scope>NUCLEOTIDE SEQUENCE</scope>
    <source>
        <strain evidence="1">Expedition CK06-06</strain>
    </source>
</reference>
<dbReference type="AlphaFoldDB" id="X1M8D9"/>